<reference evidence="4" key="1">
    <citation type="submission" date="2022-04" db="EMBL/GenBank/DDBJ databases">
        <title>Lysobacter sp. CAU 1642 isolated from sea sand.</title>
        <authorList>
            <person name="Kim W."/>
        </authorList>
    </citation>
    <scope>NUCLEOTIDE SEQUENCE</scope>
    <source>
        <strain evidence="4">CAU 1642</strain>
    </source>
</reference>
<dbReference type="InterPro" id="IPR052155">
    <property type="entry name" value="Biofilm_reg_signaling"/>
</dbReference>
<dbReference type="Pfam" id="PF00563">
    <property type="entry name" value="EAL"/>
    <property type="match status" value="1"/>
</dbReference>
<dbReference type="SMART" id="SM00052">
    <property type="entry name" value="EAL"/>
    <property type="match status" value="1"/>
</dbReference>
<keyword evidence="5" id="KW-1185">Reference proteome</keyword>
<dbReference type="Gene3D" id="3.30.450.20">
    <property type="entry name" value="PAS domain"/>
    <property type="match status" value="1"/>
</dbReference>
<accession>A0ABT0GCM7</accession>
<dbReference type="CDD" id="cd01949">
    <property type="entry name" value="GGDEF"/>
    <property type="match status" value="1"/>
</dbReference>
<organism evidence="4 5">
    <name type="scientific">Pseudomarimonas salicorniae</name>
    <dbReference type="NCBI Taxonomy" id="2933270"/>
    <lineage>
        <taxon>Bacteria</taxon>
        <taxon>Pseudomonadati</taxon>
        <taxon>Pseudomonadota</taxon>
        <taxon>Gammaproteobacteria</taxon>
        <taxon>Lysobacterales</taxon>
        <taxon>Lysobacteraceae</taxon>
        <taxon>Pseudomarimonas</taxon>
    </lineage>
</organism>
<protein>
    <submittedName>
        <fullName evidence="4">EAL domain-containing protein</fullName>
    </submittedName>
</protein>
<proteinExistence type="predicted"/>
<dbReference type="EMBL" id="JALNMH010000001">
    <property type="protein sequence ID" value="MCK7592279.1"/>
    <property type="molecule type" value="Genomic_DNA"/>
</dbReference>
<dbReference type="SUPFAM" id="SSF55785">
    <property type="entry name" value="PYP-like sensor domain (PAS domain)"/>
    <property type="match status" value="1"/>
</dbReference>
<dbReference type="InterPro" id="IPR043128">
    <property type="entry name" value="Rev_trsase/Diguanyl_cyclase"/>
</dbReference>
<feature type="domain" description="EAL" evidence="2">
    <location>
        <begin position="551"/>
        <end position="808"/>
    </location>
</feature>
<evidence type="ECO:0000259" key="3">
    <source>
        <dbReference type="PROSITE" id="PS50887"/>
    </source>
</evidence>
<keyword evidence="1" id="KW-1133">Transmembrane helix</keyword>
<dbReference type="InterPro" id="IPR035919">
    <property type="entry name" value="EAL_sf"/>
</dbReference>
<dbReference type="SUPFAM" id="SSF141868">
    <property type="entry name" value="EAL domain-like"/>
    <property type="match status" value="1"/>
</dbReference>
<dbReference type="Gene3D" id="3.30.70.270">
    <property type="match status" value="1"/>
</dbReference>
<dbReference type="InterPro" id="IPR000160">
    <property type="entry name" value="GGDEF_dom"/>
</dbReference>
<dbReference type="Gene3D" id="3.20.20.450">
    <property type="entry name" value="EAL domain"/>
    <property type="match status" value="1"/>
</dbReference>
<dbReference type="PANTHER" id="PTHR44757:SF4">
    <property type="entry name" value="DIGUANYLATE CYCLASE DGCE-RELATED"/>
    <property type="match status" value="1"/>
</dbReference>
<dbReference type="InterPro" id="IPR000014">
    <property type="entry name" value="PAS"/>
</dbReference>
<dbReference type="PROSITE" id="PS50883">
    <property type="entry name" value="EAL"/>
    <property type="match status" value="1"/>
</dbReference>
<dbReference type="Pfam" id="PF08448">
    <property type="entry name" value="PAS_4"/>
    <property type="match status" value="1"/>
</dbReference>
<dbReference type="SMART" id="SM00267">
    <property type="entry name" value="GGDEF"/>
    <property type="match status" value="1"/>
</dbReference>
<dbReference type="PROSITE" id="PS50887">
    <property type="entry name" value="GGDEF"/>
    <property type="match status" value="1"/>
</dbReference>
<sequence length="815" mass="90491">MWRSLRLLLPVVVLALLLFDSGLSTWLHYRQSLAALERSTASELRSIGGLVSAGVESAVRQNSRGQLKSIIEQAQASSMVRWCLVLDSRQNIVAANVSRFEGLGISQLPAPEVGRFLGRTSRRVMVEAVPEARHWMIYQAPIAPRPLESASSGGADRLVLVADQSRAMSALRASALAQLWQVFLRAALIALLFWLVLHFLFMRSIRRLVRLSRTLAADAGAEVPAGAPSTVREFRTIEESIQSLAQHLGEARDHLQRVYDFAPAVFLTVGPDGKVIDVNDFGLAALQRREDETLGIDAADLYVEEDRGEFRSMLARLFAGDVAIDHWELRRQGAAGTTCWVREAGRRIELDDVVCVLIVSQDISAQHELSEELEHRATHDQLTNLINRYEFSRLVDEAIRRARLGEADSCICFLDLDQFKVVNDVCGHMAGDELLKQIADCFRERLRRGDHLARIGGDEFGLLLEGCSVERAVQIIDGLRSELSARRFTWDDRFFEVGLSAGVAGIESGTVDVQQCLSRADSACFTAKEQGRNRTVIYREGDAASTAMLGEMQWVDRVNAAADRDDMFVLHLQRIARVDVPDEAALKGEVLVRMIGEGGQLVPPGQFIPAAERYNIAYKIDHWVLRRVIATLRRFHGVLPTNTLISINLSAQTISTPQHMDELLEILGSHLDLCHQLCFEITETAAMLNFSVALNFMKEIRSLGCQLALDDFGSGFSSFGYLRRMPVDYLKIDGMFMRELTTSRLDQALVSSIGNIAATLGIGTVAEFVDSQAGLDCLRTLGIDYAQGYFVALPEPFEMALQRFAQEQGQLSQPS</sequence>
<dbReference type="NCBIfam" id="TIGR00254">
    <property type="entry name" value="GGDEF"/>
    <property type="match status" value="1"/>
</dbReference>
<feature type="domain" description="GGDEF" evidence="3">
    <location>
        <begin position="407"/>
        <end position="540"/>
    </location>
</feature>
<name>A0ABT0GCM7_9GAMM</name>
<dbReference type="InterPro" id="IPR013656">
    <property type="entry name" value="PAS_4"/>
</dbReference>
<gene>
    <name evidence="4" type="ORF">M0G41_01190</name>
</gene>
<evidence type="ECO:0000256" key="1">
    <source>
        <dbReference type="SAM" id="Phobius"/>
    </source>
</evidence>
<dbReference type="CDD" id="cd01948">
    <property type="entry name" value="EAL"/>
    <property type="match status" value="1"/>
</dbReference>
<dbReference type="Pfam" id="PF00990">
    <property type="entry name" value="GGDEF"/>
    <property type="match status" value="1"/>
</dbReference>
<dbReference type="NCBIfam" id="TIGR00229">
    <property type="entry name" value="sensory_box"/>
    <property type="match status" value="1"/>
</dbReference>
<dbReference type="InterPro" id="IPR001633">
    <property type="entry name" value="EAL_dom"/>
</dbReference>
<dbReference type="PANTHER" id="PTHR44757">
    <property type="entry name" value="DIGUANYLATE CYCLASE DGCP"/>
    <property type="match status" value="1"/>
</dbReference>
<feature type="transmembrane region" description="Helical" evidence="1">
    <location>
        <begin position="179"/>
        <end position="201"/>
    </location>
</feature>
<dbReference type="InterPro" id="IPR035965">
    <property type="entry name" value="PAS-like_dom_sf"/>
</dbReference>
<dbReference type="RefSeq" id="WP_248204330.1">
    <property type="nucleotide sequence ID" value="NZ_JALNMH010000001.1"/>
</dbReference>
<evidence type="ECO:0000313" key="5">
    <source>
        <dbReference type="Proteomes" id="UP001431449"/>
    </source>
</evidence>
<comment type="caution">
    <text evidence="4">The sequence shown here is derived from an EMBL/GenBank/DDBJ whole genome shotgun (WGS) entry which is preliminary data.</text>
</comment>
<dbReference type="SUPFAM" id="SSF55073">
    <property type="entry name" value="Nucleotide cyclase"/>
    <property type="match status" value="1"/>
</dbReference>
<evidence type="ECO:0000259" key="2">
    <source>
        <dbReference type="PROSITE" id="PS50883"/>
    </source>
</evidence>
<dbReference type="Proteomes" id="UP001431449">
    <property type="component" value="Unassembled WGS sequence"/>
</dbReference>
<keyword evidence="1" id="KW-0472">Membrane</keyword>
<keyword evidence="1" id="KW-0812">Transmembrane</keyword>
<dbReference type="InterPro" id="IPR029787">
    <property type="entry name" value="Nucleotide_cyclase"/>
</dbReference>
<evidence type="ECO:0000313" key="4">
    <source>
        <dbReference type="EMBL" id="MCK7592279.1"/>
    </source>
</evidence>